<organism evidence="2">
    <name type="scientific">Nothobranchius kadleci</name>
    <name type="common">African annual killifish</name>
    <dbReference type="NCBI Taxonomy" id="1051664"/>
    <lineage>
        <taxon>Eukaryota</taxon>
        <taxon>Metazoa</taxon>
        <taxon>Chordata</taxon>
        <taxon>Craniata</taxon>
        <taxon>Vertebrata</taxon>
        <taxon>Euteleostomi</taxon>
        <taxon>Actinopterygii</taxon>
        <taxon>Neopterygii</taxon>
        <taxon>Teleostei</taxon>
        <taxon>Neoteleostei</taxon>
        <taxon>Acanthomorphata</taxon>
        <taxon>Ovalentaria</taxon>
        <taxon>Atherinomorphae</taxon>
        <taxon>Cyprinodontiformes</taxon>
        <taxon>Nothobranchiidae</taxon>
        <taxon>Nothobranchius</taxon>
    </lineage>
</organism>
<sequence length="90" mass="10445">NKTNKHFLMSGLERFSPNFMETNFHTENNPIKKDKSLPTSKNKPALATNNFNKSEHKQAKRQRTTAVHKVLLSDKNVRDLSFNEVIQLSY</sequence>
<gene>
    <name evidence="2" type="primary">Nfu_g_1_021934</name>
</gene>
<dbReference type="AlphaFoldDB" id="A0A1A8DAT3"/>
<reference evidence="2" key="2">
    <citation type="submission" date="2016-06" db="EMBL/GenBank/DDBJ databases">
        <title>The genome of a short-lived fish provides insights into sex chromosome evolution and the genetic control of aging.</title>
        <authorList>
            <person name="Reichwald K."/>
            <person name="Felder M."/>
            <person name="Petzold A."/>
            <person name="Koch P."/>
            <person name="Groth M."/>
            <person name="Platzer M."/>
        </authorList>
    </citation>
    <scope>NUCLEOTIDE SEQUENCE</scope>
    <source>
        <tissue evidence="2">Brain</tissue>
    </source>
</reference>
<feature type="compositionally biased region" description="Polar residues" evidence="1">
    <location>
        <begin position="37"/>
        <end position="52"/>
    </location>
</feature>
<feature type="non-terminal residue" evidence="2">
    <location>
        <position position="90"/>
    </location>
</feature>
<name>A0A1A8DAT3_NOTKA</name>
<feature type="region of interest" description="Disordered" evidence="1">
    <location>
        <begin position="21"/>
        <end position="64"/>
    </location>
</feature>
<accession>A0A1A8DAT3</accession>
<feature type="non-terminal residue" evidence="2">
    <location>
        <position position="1"/>
    </location>
</feature>
<proteinExistence type="predicted"/>
<evidence type="ECO:0000313" key="2">
    <source>
        <dbReference type="EMBL" id="SBQ30498.1"/>
    </source>
</evidence>
<evidence type="ECO:0000256" key="1">
    <source>
        <dbReference type="SAM" id="MobiDB-lite"/>
    </source>
</evidence>
<protein>
    <submittedName>
        <fullName evidence="2">Uncharacterized protein</fullName>
    </submittedName>
</protein>
<dbReference type="EMBL" id="HAEA01002018">
    <property type="protein sequence ID" value="SBQ30498.1"/>
    <property type="molecule type" value="Transcribed_RNA"/>
</dbReference>
<reference evidence="2" key="1">
    <citation type="submission" date="2016-05" db="EMBL/GenBank/DDBJ databases">
        <authorList>
            <person name="Lavstsen T."/>
            <person name="Jespersen J.S."/>
        </authorList>
    </citation>
    <scope>NUCLEOTIDE SEQUENCE</scope>
    <source>
        <tissue evidence="2">Brain</tissue>
    </source>
</reference>